<sequence length="495" mass="53782">MSVEKRDSSDEKGSIADAYVKQAAPGIHDIPLPDPAVQKRILLKFDFIMLPLLALFYLCNALDKASLGNAKTNGMDKDLHLKGNEYYQLITAFYAPFCVLGTPITILIKRFSAARVLPIMAAGFGGISLLSAAAKNFGGMMTLRILLAVSEAACLPGVVFYLSSFYTRGELARRVGIFYAASSIAGAFGGLIAFGVFSAHTTVLKGWQILFIVEGGFTLLVGLAMFLVLPRSVDTARFLNEEERVVARNRLLHDSSSELGSKLDIKGAFKSLLEWQTLFWIGIELCLGVPLASVSNFLPQVVARLGYSTVKTNLYTVAPNVVGAVCLVLLTQSSDLWRERSMHLITALAVTMVGFVILGAIDVLKHLQVSYFACFLLCMGSFSPSVLTVSWAANNTLDENKRAVLVAIVVAFGNAAGLVSSNVFRAQDEPKYILALVVSACFGGASIVLAAIFGIYMRWDNARRNREQGVNLSARDVDTAILQEGSKHPSFRWMY</sequence>
<dbReference type="InterPro" id="IPR011701">
    <property type="entry name" value="MFS"/>
</dbReference>
<feature type="transmembrane region" description="Helical" evidence="6">
    <location>
        <begin position="209"/>
        <end position="229"/>
    </location>
</feature>
<keyword evidence="9" id="KW-1185">Reference proteome</keyword>
<feature type="transmembrane region" description="Helical" evidence="6">
    <location>
        <begin position="342"/>
        <end position="364"/>
    </location>
</feature>
<dbReference type="FunFam" id="1.20.1250.20:FF:000188">
    <property type="entry name" value="MFS general substrate transporter"/>
    <property type="match status" value="1"/>
</dbReference>
<dbReference type="PANTHER" id="PTHR43791">
    <property type="entry name" value="PERMEASE-RELATED"/>
    <property type="match status" value="1"/>
</dbReference>
<evidence type="ECO:0000256" key="2">
    <source>
        <dbReference type="ARBA" id="ARBA00022448"/>
    </source>
</evidence>
<feature type="transmembrane region" description="Helical" evidence="6">
    <location>
        <begin position="403"/>
        <end position="420"/>
    </location>
</feature>
<evidence type="ECO:0000259" key="7">
    <source>
        <dbReference type="PROSITE" id="PS50850"/>
    </source>
</evidence>
<evidence type="ECO:0000256" key="4">
    <source>
        <dbReference type="ARBA" id="ARBA00022989"/>
    </source>
</evidence>
<dbReference type="InParanoid" id="A0A166AGT2"/>
<dbReference type="FunCoup" id="A0A166AGT2">
    <property type="interactions" value="48"/>
</dbReference>
<keyword evidence="4 6" id="KW-1133">Transmembrane helix</keyword>
<dbReference type="SUPFAM" id="SSF103473">
    <property type="entry name" value="MFS general substrate transporter"/>
    <property type="match status" value="1"/>
</dbReference>
<accession>A0A166AGT2</accession>
<dbReference type="PANTHER" id="PTHR43791:SF50">
    <property type="entry name" value="TRANSPORTER, PUTATIVE (AFU_ORTHOLOGUE AFUA_2G00840)-RELATED"/>
    <property type="match status" value="1"/>
</dbReference>
<dbReference type="Pfam" id="PF07690">
    <property type="entry name" value="MFS_1"/>
    <property type="match status" value="1"/>
</dbReference>
<keyword evidence="3 6" id="KW-0812">Transmembrane</keyword>
<feature type="transmembrane region" description="Helical" evidence="6">
    <location>
        <begin position="115"/>
        <end position="133"/>
    </location>
</feature>
<feature type="transmembrane region" description="Helical" evidence="6">
    <location>
        <begin position="177"/>
        <end position="197"/>
    </location>
</feature>
<protein>
    <submittedName>
        <fullName evidence="8">MFS general substrate transporter</fullName>
    </submittedName>
</protein>
<dbReference type="GO" id="GO:0016020">
    <property type="term" value="C:membrane"/>
    <property type="evidence" value="ECO:0007669"/>
    <property type="project" value="UniProtKB-SubCell"/>
</dbReference>
<proteinExistence type="predicted"/>
<feature type="transmembrane region" description="Helical" evidence="6">
    <location>
        <begin position="86"/>
        <end position="108"/>
    </location>
</feature>
<dbReference type="STRING" id="1314781.A0A166AGT2"/>
<evidence type="ECO:0000256" key="1">
    <source>
        <dbReference type="ARBA" id="ARBA00004141"/>
    </source>
</evidence>
<reference evidence="8 9" key="1">
    <citation type="journal article" date="2016" name="Mol. Biol. Evol.">
        <title>Comparative Genomics of Early-Diverging Mushroom-Forming Fungi Provides Insights into the Origins of Lignocellulose Decay Capabilities.</title>
        <authorList>
            <person name="Nagy L.G."/>
            <person name="Riley R."/>
            <person name="Tritt A."/>
            <person name="Adam C."/>
            <person name="Daum C."/>
            <person name="Floudas D."/>
            <person name="Sun H."/>
            <person name="Yadav J.S."/>
            <person name="Pangilinan J."/>
            <person name="Larsson K.H."/>
            <person name="Matsuura K."/>
            <person name="Barry K."/>
            <person name="Labutti K."/>
            <person name="Kuo R."/>
            <person name="Ohm R.A."/>
            <person name="Bhattacharya S.S."/>
            <person name="Shirouzu T."/>
            <person name="Yoshinaga Y."/>
            <person name="Martin F.M."/>
            <person name="Grigoriev I.V."/>
            <person name="Hibbett D.S."/>
        </authorList>
    </citation>
    <scope>NUCLEOTIDE SEQUENCE [LARGE SCALE GENOMIC DNA]</scope>
    <source>
        <strain evidence="8 9">HHB12029</strain>
    </source>
</reference>
<dbReference type="InterPro" id="IPR020846">
    <property type="entry name" value="MFS_dom"/>
</dbReference>
<dbReference type="InterPro" id="IPR036259">
    <property type="entry name" value="MFS_trans_sf"/>
</dbReference>
<dbReference type="GO" id="GO:0022857">
    <property type="term" value="F:transmembrane transporter activity"/>
    <property type="evidence" value="ECO:0007669"/>
    <property type="project" value="InterPro"/>
</dbReference>
<feature type="transmembrane region" description="Helical" evidence="6">
    <location>
        <begin position="370"/>
        <end position="391"/>
    </location>
</feature>
<evidence type="ECO:0000313" key="9">
    <source>
        <dbReference type="Proteomes" id="UP000077266"/>
    </source>
</evidence>
<evidence type="ECO:0000256" key="5">
    <source>
        <dbReference type="ARBA" id="ARBA00023136"/>
    </source>
</evidence>
<dbReference type="FunFam" id="1.20.1250.20:FF:000013">
    <property type="entry name" value="MFS general substrate transporter"/>
    <property type="match status" value="1"/>
</dbReference>
<dbReference type="Proteomes" id="UP000077266">
    <property type="component" value="Unassembled WGS sequence"/>
</dbReference>
<dbReference type="Gene3D" id="1.20.1250.20">
    <property type="entry name" value="MFS general substrate transporter like domains"/>
    <property type="match status" value="2"/>
</dbReference>
<evidence type="ECO:0000256" key="6">
    <source>
        <dbReference type="SAM" id="Phobius"/>
    </source>
</evidence>
<name>A0A166AGT2_EXIGL</name>
<comment type="subcellular location">
    <subcellularLocation>
        <location evidence="1">Membrane</location>
        <topology evidence="1">Multi-pass membrane protein</topology>
    </subcellularLocation>
</comment>
<dbReference type="OrthoDB" id="2985014at2759"/>
<feature type="transmembrane region" description="Helical" evidence="6">
    <location>
        <begin position="272"/>
        <end position="292"/>
    </location>
</feature>
<dbReference type="AlphaFoldDB" id="A0A166AGT2"/>
<feature type="transmembrane region" description="Helical" evidence="6">
    <location>
        <begin position="47"/>
        <end position="66"/>
    </location>
</feature>
<keyword evidence="2" id="KW-0813">Transport</keyword>
<dbReference type="EMBL" id="KV426021">
    <property type="protein sequence ID" value="KZV91739.1"/>
    <property type="molecule type" value="Genomic_DNA"/>
</dbReference>
<keyword evidence="5 6" id="KW-0472">Membrane</keyword>
<feature type="transmembrane region" description="Helical" evidence="6">
    <location>
        <begin position="312"/>
        <end position="330"/>
    </location>
</feature>
<feature type="domain" description="Major facilitator superfamily (MFS) profile" evidence="7">
    <location>
        <begin position="49"/>
        <end position="462"/>
    </location>
</feature>
<dbReference type="PROSITE" id="PS50850">
    <property type="entry name" value="MFS"/>
    <property type="match status" value="1"/>
</dbReference>
<evidence type="ECO:0000313" key="8">
    <source>
        <dbReference type="EMBL" id="KZV91739.1"/>
    </source>
</evidence>
<feature type="transmembrane region" description="Helical" evidence="6">
    <location>
        <begin position="432"/>
        <end position="456"/>
    </location>
</feature>
<gene>
    <name evidence="8" type="ORF">EXIGLDRAFT_647907</name>
</gene>
<organism evidence="8 9">
    <name type="scientific">Exidia glandulosa HHB12029</name>
    <dbReference type="NCBI Taxonomy" id="1314781"/>
    <lineage>
        <taxon>Eukaryota</taxon>
        <taxon>Fungi</taxon>
        <taxon>Dikarya</taxon>
        <taxon>Basidiomycota</taxon>
        <taxon>Agaricomycotina</taxon>
        <taxon>Agaricomycetes</taxon>
        <taxon>Auriculariales</taxon>
        <taxon>Exidiaceae</taxon>
        <taxon>Exidia</taxon>
    </lineage>
</organism>
<evidence type="ECO:0000256" key="3">
    <source>
        <dbReference type="ARBA" id="ARBA00022692"/>
    </source>
</evidence>
<feature type="transmembrane region" description="Helical" evidence="6">
    <location>
        <begin position="145"/>
        <end position="165"/>
    </location>
</feature>